<feature type="region of interest" description="Disordered" evidence="1">
    <location>
        <begin position="123"/>
        <end position="144"/>
    </location>
</feature>
<gene>
    <name evidence="2" type="ORF">AAF712_013363</name>
</gene>
<feature type="region of interest" description="Disordered" evidence="1">
    <location>
        <begin position="322"/>
        <end position="345"/>
    </location>
</feature>
<evidence type="ECO:0000313" key="3">
    <source>
        <dbReference type="Proteomes" id="UP001437256"/>
    </source>
</evidence>
<keyword evidence="3" id="KW-1185">Reference proteome</keyword>
<sequence>MQCCNVQHMCRTTRIFHHTPFDIVQRLSVVDGLVLKTVFQREENTKLQLINIHSIPQGDYIPNWLINSDFETVLAEYTRLRENGDDTELERYREGRRRYVDTHMKKEREELVRQIIDDYRRGETSNVHDASEQPRPPSQSPPADALAIDFASAYDLEDPSLSKLEEAFEQKKTLVRSVLGPQLSYTVWSARNQVIRLLNAPSLSVDPLELAVSLFVRRTYQDSTDPEGGAMPPLYRLTGWEAIASSLDLSLQPFQEGDRHPGAFETIFSPVGPIPAMRQIAFRTIRALLDVLGLDPCATLAKDMDDRDDRFVCLSCGGPDSGSGLPGKGGLPSSGRKRDRREAHNWREAVRSLRPRWRTGV</sequence>
<name>A0ABR2ZFZ9_9AGAR</name>
<reference evidence="2 3" key="1">
    <citation type="submission" date="2024-05" db="EMBL/GenBank/DDBJ databases">
        <title>A draft genome resource for the thread blight pathogen Marasmius tenuissimus strain MS-2.</title>
        <authorList>
            <person name="Yulfo-Soto G.E."/>
            <person name="Baruah I.K."/>
            <person name="Amoako-Attah I."/>
            <person name="Bukari Y."/>
            <person name="Meinhardt L.W."/>
            <person name="Bailey B.A."/>
            <person name="Cohen S.P."/>
        </authorList>
    </citation>
    <scope>NUCLEOTIDE SEQUENCE [LARGE SCALE GENOMIC DNA]</scope>
    <source>
        <strain evidence="2 3">MS-2</strain>
    </source>
</reference>
<organism evidence="2 3">
    <name type="scientific">Marasmius tenuissimus</name>
    <dbReference type="NCBI Taxonomy" id="585030"/>
    <lineage>
        <taxon>Eukaryota</taxon>
        <taxon>Fungi</taxon>
        <taxon>Dikarya</taxon>
        <taxon>Basidiomycota</taxon>
        <taxon>Agaricomycotina</taxon>
        <taxon>Agaricomycetes</taxon>
        <taxon>Agaricomycetidae</taxon>
        <taxon>Agaricales</taxon>
        <taxon>Marasmiineae</taxon>
        <taxon>Marasmiaceae</taxon>
        <taxon>Marasmius</taxon>
    </lineage>
</organism>
<dbReference type="EMBL" id="JBBXMP010000202">
    <property type="protein sequence ID" value="KAL0059881.1"/>
    <property type="molecule type" value="Genomic_DNA"/>
</dbReference>
<protein>
    <submittedName>
        <fullName evidence="2">Uncharacterized protein</fullName>
    </submittedName>
</protein>
<evidence type="ECO:0000256" key="1">
    <source>
        <dbReference type="SAM" id="MobiDB-lite"/>
    </source>
</evidence>
<dbReference type="Proteomes" id="UP001437256">
    <property type="component" value="Unassembled WGS sequence"/>
</dbReference>
<evidence type="ECO:0000313" key="2">
    <source>
        <dbReference type="EMBL" id="KAL0059881.1"/>
    </source>
</evidence>
<comment type="caution">
    <text evidence="2">The sequence shown here is derived from an EMBL/GenBank/DDBJ whole genome shotgun (WGS) entry which is preliminary data.</text>
</comment>
<feature type="compositionally biased region" description="Gly residues" evidence="1">
    <location>
        <begin position="322"/>
        <end position="332"/>
    </location>
</feature>
<accession>A0ABR2ZFZ9</accession>
<proteinExistence type="predicted"/>